<feature type="compositionally biased region" description="Basic and acidic residues" evidence="1">
    <location>
        <begin position="309"/>
        <end position="333"/>
    </location>
</feature>
<dbReference type="Pfam" id="PF03134">
    <property type="entry name" value="TB2_DP1_HVA22"/>
    <property type="match status" value="1"/>
</dbReference>
<evidence type="ECO:0000313" key="3">
    <source>
        <dbReference type="Proteomes" id="UP000199727"/>
    </source>
</evidence>
<organism evidence="2 3">
    <name type="scientific">Cryptococcus neoformans Tu259-1</name>
    <dbReference type="NCBI Taxonomy" id="1230072"/>
    <lineage>
        <taxon>Eukaryota</taxon>
        <taxon>Fungi</taxon>
        <taxon>Dikarya</taxon>
        <taxon>Basidiomycota</taxon>
        <taxon>Agaricomycotina</taxon>
        <taxon>Tremellomycetes</taxon>
        <taxon>Tremellales</taxon>
        <taxon>Cryptococcaceae</taxon>
        <taxon>Cryptococcus</taxon>
        <taxon>Cryptococcus neoformans species complex</taxon>
    </lineage>
</organism>
<feature type="compositionally biased region" description="Low complexity" evidence="1">
    <location>
        <begin position="489"/>
        <end position="503"/>
    </location>
</feature>
<feature type="compositionally biased region" description="Polar residues" evidence="1">
    <location>
        <begin position="393"/>
        <end position="415"/>
    </location>
</feature>
<evidence type="ECO:0000313" key="2">
    <source>
        <dbReference type="EMBL" id="OXG23919.1"/>
    </source>
</evidence>
<dbReference type="EMBL" id="AMKT01000034">
    <property type="protein sequence ID" value="OXG23919.1"/>
    <property type="molecule type" value="Genomic_DNA"/>
</dbReference>
<accession>A0A854QLR6</accession>
<feature type="compositionally biased region" description="Low complexity" evidence="1">
    <location>
        <begin position="196"/>
        <end position="220"/>
    </location>
</feature>
<feature type="compositionally biased region" description="Acidic residues" evidence="1">
    <location>
        <begin position="444"/>
        <end position="458"/>
    </location>
</feature>
<sequence length="617" mass="65704">MSQYPILAFLSNKLDRPPSVLAHSFLLLLLSGVLLNPYHLSGIIVNTLGLLWPGWLTIGHIYSLQASSDAKENSNATFGVRAGVRTKTREKDWPSQTKRLIDYWTLYSFSTVVESAFAEDTLLALIPLWWVFKVLAIVWGSISLSFGTISAADIFSGAKEKARPRPLKLRTNSNLIRIPSPTIVKTSQTSYGDIDSFSSSSSPSSSSSSSSSSSFHPSSSATAVNISHTNPYPGIATGIDTGTGTRAAAETGLIPNSAQLRALRDELGDISPVLSRTPEILRPRRGASRDAAGPKGKEGPATATTAATNEDRSELFGLSEVDRESETDSHSDSDSDSDSDSEMDSASGSESHSNTNSDSESGCDFDPNSPSSDSPPLSPSASTSDSPFPAINPNPNATTRPSHPKDSNNPSTANTDDSDDIHLPPDTPLDELALRGLKTIELEVGQEEGDEEQDEEQDGNGQLKIGLWKEREEMEKGMKVDPVQQAVFPSPNKPANKPTNPTSSSATRPQNRLTENAEEGSITRLTLDDLLALENDDPFSPPTGMTGMTNRSERSGRSVGSGFGSAEIVLDGFGEMHGVGGGGERLVGNADGKRKEIVLGFEPLQIRKTSSAGDGKA</sequence>
<feature type="compositionally biased region" description="Low complexity" evidence="1">
    <location>
        <begin position="366"/>
        <end position="389"/>
    </location>
</feature>
<dbReference type="AlphaFoldDB" id="A0A854QLR6"/>
<gene>
    <name evidence="2" type="ORF">C361_02461</name>
</gene>
<name>A0A854QLR6_CRYNE</name>
<feature type="compositionally biased region" description="Polar residues" evidence="1">
    <location>
        <begin position="504"/>
        <end position="514"/>
    </location>
</feature>
<proteinExistence type="predicted"/>
<protein>
    <submittedName>
        <fullName evidence="2">Uncharacterized protein</fullName>
    </submittedName>
</protein>
<dbReference type="Proteomes" id="UP000199727">
    <property type="component" value="Unassembled WGS sequence"/>
</dbReference>
<dbReference type="InterPro" id="IPR004345">
    <property type="entry name" value="TB2_DP1_HVA22"/>
</dbReference>
<feature type="compositionally biased region" description="Low complexity" evidence="1">
    <location>
        <begin position="344"/>
        <end position="353"/>
    </location>
</feature>
<comment type="caution">
    <text evidence="2">The sequence shown here is derived from an EMBL/GenBank/DDBJ whole genome shotgun (WGS) entry which is preliminary data.</text>
</comment>
<feature type="region of interest" description="Disordered" evidence="1">
    <location>
        <begin position="186"/>
        <end position="222"/>
    </location>
</feature>
<feature type="region of interest" description="Disordered" evidence="1">
    <location>
        <begin position="274"/>
        <end position="563"/>
    </location>
</feature>
<reference evidence="2 3" key="1">
    <citation type="submission" date="2017-06" db="EMBL/GenBank/DDBJ databases">
        <title>Global population genomics of the pathogenic fungus Cryptococcus neoformans var. grubii.</title>
        <authorList>
            <person name="Cuomo C."/>
            <person name="Litvintseva A."/>
            <person name="Chen Y."/>
            <person name="Young S."/>
            <person name="Zeng Q."/>
            <person name="Chapman S."/>
            <person name="Gujja S."/>
            <person name="Saif S."/>
            <person name="Birren B."/>
        </authorList>
    </citation>
    <scope>NUCLEOTIDE SEQUENCE [LARGE SCALE GENOMIC DNA]</scope>
    <source>
        <strain evidence="2 3">Tu259-1</strain>
    </source>
</reference>
<feature type="compositionally biased region" description="Acidic residues" evidence="1">
    <location>
        <begin position="334"/>
        <end position="343"/>
    </location>
</feature>
<dbReference type="OrthoDB" id="2576559at2759"/>
<evidence type="ECO:0000256" key="1">
    <source>
        <dbReference type="SAM" id="MobiDB-lite"/>
    </source>
</evidence>
<feature type="compositionally biased region" description="Basic and acidic residues" evidence="1">
    <location>
        <begin position="467"/>
        <end position="479"/>
    </location>
</feature>